<evidence type="ECO:0000313" key="2">
    <source>
        <dbReference type="EMBL" id="QIE57208.1"/>
    </source>
</evidence>
<keyword evidence="2" id="KW-0808">Transferase</keyword>
<dbReference type="Pfam" id="PF13409">
    <property type="entry name" value="GST_N_2"/>
    <property type="match status" value="1"/>
</dbReference>
<gene>
    <name evidence="2" type="ORF">G5B40_18235</name>
</gene>
<dbReference type="RefSeq" id="WP_165101713.1">
    <property type="nucleotide sequence ID" value="NZ_CP049056.1"/>
</dbReference>
<dbReference type="KEGG" id="hdh:G5B40_18235"/>
<evidence type="ECO:0000313" key="3">
    <source>
        <dbReference type="Proteomes" id="UP000503336"/>
    </source>
</evidence>
<name>A0A7M3T5C7_9RHOB</name>
<dbReference type="PROSITE" id="PS50404">
    <property type="entry name" value="GST_NTER"/>
    <property type="match status" value="1"/>
</dbReference>
<dbReference type="InterPro" id="IPR004045">
    <property type="entry name" value="Glutathione_S-Trfase_N"/>
</dbReference>
<dbReference type="Pfam" id="PF13410">
    <property type="entry name" value="GST_C_2"/>
    <property type="match status" value="1"/>
</dbReference>
<dbReference type="Gene3D" id="3.40.30.10">
    <property type="entry name" value="Glutaredoxin"/>
    <property type="match status" value="1"/>
</dbReference>
<dbReference type="GO" id="GO:0004364">
    <property type="term" value="F:glutathione transferase activity"/>
    <property type="evidence" value="ECO:0007669"/>
    <property type="project" value="TreeGrafter"/>
</dbReference>
<dbReference type="AlphaFoldDB" id="A0A7M3T5C7"/>
<dbReference type="SUPFAM" id="SSF52833">
    <property type="entry name" value="Thioredoxin-like"/>
    <property type="match status" value="1"/>
</dbReference>
<proteinExistence type="predicted"/>
<dbReference type="Gene3D" id="1.20.1050.10">
    <property type="match status" value="1"/>
</dbReference>
<dbReference type="CDD" id="cd03194">
    <property type="entry name" value="GST_C_3"/>
    <property type="match status" value="1"/>
</dbReference>
<dbReference type="InterPro" id="IPR036249">
    <property type="entry name" value="Thioredoxin-like_sf"/>
</dbReference>
<dbReference type="SUPFAM" id="SSF47616">
    <property type="entry name" value="GST C-terminal domain-like"/>
    <property type="match status" value="1"/>
</dbReference>
<keyword evidence="3" id="KW-1185">Reference proteome</keyword>
<dbReference type="InterPro" id="IPR036282">
    <property type="entry name" value="Glutathione-S-Trfase_C_sf"/>
</dbReference>
<organism evidence="2 3">
    <name type="scientific">Pikeienuella piscinae</name>
    <dbReference type="NCBI Taxonomy" id="2748098"/>
    <lineage>
        <taxon>Bacteria</taxon>
        <taxon>Pseudomonadati</taxon>
        <taxon>Pseudomonadota</taxon>
        <taxon>Alphaproteobacteria</taxon>
        <taxon>Rhodobacterales</taxon>
        <taxon>Paracoccaceae</taxon>
        <taxon>Pikeienuella</taxon>
    </lineage>
</organism>
<dbReference type="PANTHER" id="PTHR42673:SF4">
    <property type="entry name" value="MALEYLACETOACETATE ISOMERASE"/>
    <property type="match status" value="1"/>
</dbReference>
<dbReference type="GO" id="GO:0006749">
    <property type="term" value="P:glutathione metabolic process"/>
    <property type="evidence" value="ECO:0007669"/>
    <property type="project" value="TreeGrafter"/>
</dbReference>
<dbReference type="Proteomes" id="UP000503336">
    <property type="component" value="Chromosome"/>
</dbReference>
<evidence type="ECO:0000259" key="1">
    <source>
        <dbReference type="PROSITE" id="PS50404"/>
    </source>
</evidence>
<dbReference type="EMBL" id="CP049056">
    <property type="protein sequence ID" value="QIE57208.1"/>
    <property type="molecule type" value="Genomic_DNA"/>
</dbReference>
<protein>
    <submittedName>
        <fullName evidence="2">Glutathione S-transferase</fullName>
    </submittedName>
</protein>
<feature type="domain" description="GST N-terminal" evidence="1">
    <location>
        <begin position="1"/>
        <end position="87"/>
    </location>
</feature>
<dbReference type="GO" id="GO:0016034">
    <property type="term" value="F:maleylacetoacetate isomerase activity"/>
    <property type="evidence" value="ECO:0007669"/>
    <property type="project" value="TreeGrafter"/>
</dbReference>
<dbReference type="PANTHER" id="PTHR42673">
    <property type="entry name" value="MALEYLACETOACETATE ISOMERASE"/>
    <property type="match status" value="1"/>
</dbReference>
<reference evidence="2 3" key="1">
    <citation type="submission" date="2020-02" db="EMBL/GenBank/DDBJ databases">
        <title>complete genome sequence of Rhodobacteraceae bacterium.</title>
        <authorList>
            <person name="Park J."/>
            <person name="Kim Y.-S."/>
            <person name="Kim K.-H."/>
        </authorList>
    </citation>
    <scope>NUCLEOTIDE SEQUENCE [LARGE SCALE GENOMIC DNA]</scope>
    <source>
        <strain evidence="2 3">RR4-56</strain>
    </source>
</reference>
<accession>A0A7M3T5C7</accession>
<dbReference type="GO" id="GO:0006559">
    <property type="term" value="P:L-phenylalanine catabolic process"/>
    <property type="evidence" value="ECO:0007669"/>
    <property type="project" value="TreeGrafter"/>
</dbReference>
<sequence>MTYRLFIMDRAYSSWSLRGHLMLAAFDIAHETVQANWPGPEWDALLARIAPSRTAPSLEIEESGQTFLCWDSLAIAETLAERHPLAGHWPKAPPARAAARALAAEMHSGFQALRAACPMNLKAVYAGYEPSEAVLADVARIRELWSWARKNFGGDGPFLFGDRFTAADAFFTPVASRFASFNLPMGRDDEAYIDALHRVPSFRRWRAMALANPHVIVEDVADLPVTGAFGPGETPLPARAVAGVRPINDSCPYSGKPVAEDSLAEIDGVIVGYCNRFCRDKSVADAGAWPETVELLRRAKAGEVR</sequence>